<dbReference type="Proteomes" id="UP000078336">
    <property type="component" value="Unassembled WGS sequence"/>
</dbReference>
<evidence type="ECO:0000256" key="11">
    <source>
        <dbReference type="ARBA" id="ARBA00022842"/>
    </source>
</evidence>
<dbReference type="PATRIC" id="fig|33934.7.peg.2156"/>
<dbReference type="InterPro" id="IPR005218">
    <property type="entry name" value="Diacylglycerol/lipid_kinase"/>
</dbReference>
<dbReference type="NCBIfam" id="NF009874">
    <property type="entry name" value="PRK13337.1"/>
    <property type="match status" value="1"/>
</dbReference>
<dbReference type="InterPro" id="IPR016064">
    <property type="entry name" value="NAD/diacylglycerol_kinase_sf"/>
</dbReference>
<dbReference type="NCBIfam" id="NF009603">
    <property type="entry name" value="PRK13055.1"/>
    <property type="match status" value="1"/>
</dbReference>
<keyword evidence="9 16" id="KW-0418">Kinase</keyword>
<dbReference type="InterPro" id="IPR045540">
    <property type="entry name" value="YegS/DAGK_C"/>
</dbReference>
<evidence type="ECO:0000313" key="16">
    <source>
        <dbReference type="EMBL" id="OAO76993.1"/>
    </source>
</evidence>
<keyword evidence="10" id="KW-0067">ATP-binding</keyword>
<proteinExistence type="inferred from homology"/>
<dbReference type="GO" id="GO:0046872">
    <property type="term" value="F:metal ion binding"/>
    <property type="evidence" value="ECO:0007669"/>
    <property type="project" value="UniProtKB-KW"/>
</dbReference>
<keyword evidence="8" id="KW-0547">Nucleotide-binding</keyword>
<evidence type="ECO:0000256" key="9">
    <source>
        <dbReference type="ARBA" id="ARBA00022777"/>
    </source>
</evidence>
<dbReference type="SMART" id="SM00046">
    <property type="entry name" value="DAGKc"/>
    <property type="match status" value="1"/>
</dbReference>
<sequence>MVVKIWYDVKWWKNKINRMMGMKRARIIYNPTSGREVFKKHLPDVLIRLEQAGYETSCHATTGAGDATEAARKAVEREFDLVIAAGGDGTINEVVNGLADASYRPNLGIIPVGTTNDFARAIGVPRSIEGACDVIIHGEAVPIDIGAVTNEGKTHYFVNIAGGGRLTELTYEVPSKLKTMLGQLAYYLKGIEMLPSLPPVHVKIEYDGKMFEGAVMLFLVSLTNSVGGFEKLAPDSSLNDGMFDLIILKETNLAEFIKIATLALRGEHIHDPHIIYTKANRVKVYTEENMQLNLDGEYGGMLPGEFVNLYRHMNVFVPKEKAEQMRTGE</sequence>
<dbReference type="GO" id="GO:0008654">
    <property type="term" value="P:phospholipid biosynthetic process"/>
    <property type="evidence" value="ECO:0007669"/>
    <property type="project" value="UniProtKB-KW"/>
</dbReference>
<comment type="similarity">
    <text evidence="2">Belongs to the diacylglycerol/lipid kinase family.</text>
</comment>
<keyword evidence="7" id="KW-0479">Metal-binding</keyword>
<dbReference type="InterPro" id="IPR001206">
    <property type="entry name" value="Diacylglycerol_kinase_cat_dom"/>
</dbReference>
<reference evidence="16 17" key="1">
    <citation type="submission" date="2016-03" db="EMBL/GenBank/DDBJ databases">
        <title>Spore heat resistance.</title>
        <authorList>
            <person name="Boekhorst J."/>
            <person name="Berendsen E.M."/>
            <person name="Wells-Bennik M.H."/>
            <person name="Kuipers O.P."/>
        </authorList>
    </citation>
    <scope>NUCLEOTIDE SEQUENCE [LARGE SCALE GENOMIC DNA]</scope>
    <source>
        <strain evidence="16 17">AF16</strain>
    </source>
</reference>
<keyword evidence="12" id="KW-0443">Lipid metabolism</keyword>
<evidence type="ECO:0000259" key="15">
    <source>
        <dbReference type="PROSITE" id="PS50146"/>
    </source>
</evidence>
<dbReference type="EC" id="2.7.1.107" evidence="3"/>
<keyword evidence="11" id="KW-0460">Magnesium</keyword>
<evidence type="ECO:0000256" key="8">
    <source>
        <dbReference type="ARBA" id="ARBA00022741"/>
    </source>
</evidence>
<gene>
    <name evidence="16" type="ORF">TAF16_2344</name>
</gene>
<protein>
    <recommendedName>
        <fullName evidence="4">Diacylglycerol kinase</fullName>
        <ecNumber evidence="3">2.7.1.107</ecNumber>
    </recommendedName>
</protein>
<keyword evidence="5" id="KW-0444">Lipid biosynthesis</keyword>
<organism evidence="16 17">
    <name type="scientific">Anoxybacillus flavithermus</name>
    <dbReference type="NCBI Taxonomy" id="33934"/>
    <lineage>
        <taxon>Bacteria</taxon>
        <taxon>Bacillati</taxon>
        <taxon>Bacillota</taxon>
        <taxon>Bacilli</taxon>
        <taxon>Bacillales</taxon>
        <taxon>Anoxybacillaceae</taxon>
        <taxon>Anoxybacillus</taxon>
    </lineage>
</organism>
<evidence type="ECO:0000256" key="13">
    <source>
        <dbReference type="ARBA" id="ARBA00023209"/>
    </source>
</evidence>
<dbReference type="AlphaFoldDB" id="A0A178T6Q7"/>
<keyword evidence="6" id="KW-0808">Transferase</keyword>
<dbReference type="InterPro" id="IPR050187">
    <property type="entry name" value="Lipid_Phosphate_FormReg"/>
</dbReference>
<keyword evidence="17" id="KW-1185">Reference proteome</keyword>
<keyword evidence="14" id="KW-1208">Phospholipid metabolism</keyword>
<dbReference type="GO" id="GO:0004143">
    <property type="term" value="F:ATP-dependent diacylglycerol kinase activity"/>
    <property type="evidence" value="ECO:0007669"/>
    <property type="project" value="UniProtKB-EC"/>
</dbReference>
<name>A0A178T6Q7_9BACL</name>
<evidence type="ECO:0000256" key="10">
    <source>
        <dbReference type="ARBA" id="ARBA00022840"/>
    </source>
</evidence>
<dbReference type="GO" id="GO:0005524">
    <property type="term" value="F:ATP binding"/>
    <property type="evidence" value="ECO:0007669"/>
    <property type="project" value="UniProtKB-KW"/>
</dbReference>
<dbReference type="PANTHER" id="PTHR12358">
    <property type="entry name" value="SPHINGOSINE KINASE"/>
    <property type="match status" value="1"/>
</dbReference>
<evidence type="ECO:0000256" key="14">
    <source>
        <dbReference type="ARBA" id="ARBA00023264"/>
    </source>
</evidence>
<evidence type="ECO:0000256" key="1">
    <source>
        <dbReference type="ARBA" id="ARBA00001946"/>
    </source>
</evidence>
<evidence type="ECO:0000256" key="12">
    <source>
        <dbReference type="ARBA" id="ARBA00023098"/>
    </source>
</evidence>
<dbReference type="Gene3D" id="3.40.50.10330">
    <property type="entry name" value="Probable inorganic polyphosphate/atp-NAD kinase, domain 1"/>
    <property type="match status" value="1"/>
</dbReference>
<accession>A0A178T6Q7</accession>
<dbReference type="NCBIfam" id="TIGR00147">
    <property type="entry name" value="YegS/Rv2252/BmrU family lipid kinase"/>
    <property type="match status" value="1"/>
</dbReference>
<dbReference type="PROSITE" id="PS50146">
    <property type="entry name" value="DAGK"/>
    <property type="match status" value="1"/>
</dbReference>
<dbReference type="SUPFAM" id="SSF111331">
    <property type="entry name" value="NAD kinase/diacylglycerol kinase-like"/>
    <property type="match status" value="1"/>
</dbReference>
<evidence type="ECO:0000256" key="3">
    <source>
        <dbReference type="ARBA" id="ARBA00012133"/>
    </source>
</evidence>
<evidence type="ECO:0000256" key="7">
    <source>
        <dbReference type="ARBA" id="ARBA00022723"/>
    </source>
</evidence>
<evidence type="ECO:0000256" key="5">
    <source>
        <dbReference type="ARBA" id="ARBA00022516"/>
    </source>
</evidence>
<dbReference type="FunFam" id="3.40.50.10330:FF:000008">
    <property type="entry name" value="Probable lipid kinase YegS"/>
    <property type="match status" value="1"/>
</dbReference>
<dbReference type="EMBL" id="LUCQ01000140">
    <property type="protein sequence ID" value="OAO76993.1"/>
    <property type="molecule type" value="Genomic_DNA"/>
</dbReference>
<comment type="cofactor">
    <cofactor evidence="1">
        <name>Mg(2+)</name>
        <dbReference type="ChEBI" id="CHEBI:18420"/>
    </cofactor>
</comment>
<dbReference type="GO" id="GO:0005886">
    <property type="term" value="C:plasma membrane"/>
    <property type="evidence" value="ECO:0007669"/>
    <property type="project" value="TreeGrafter"/>
</dbReference>
<evidence type="ECO:0000256" key="6">
    <source>
        <dbReference type="ARBA" id="ARBA00022679"/>
    </source>
</evidence>
<dbReference type="PANTHER" id="PTHR12358:SF106">
    <property type="entry name" value="LIPID KINASE YEGS"/>
    <property type="match status" value="1"/>
</dbReference>
<feature type="domain" description="DAGKc" evidence="15">
    <location>
        <begin position="20"/>
        <end position="152"/>
    </location>
</feature>
<dbReference type="Gene3D" id="2.60.200.40">
    <property type="match status" value="1"/>
</dbReference>
<dbReference type="InterPro" id="IPR017438">
    <property type="entry name" value="ATP-NAD_kinase_N"/>
</dbReference>
<evidence type="ECO:0000313" key="17">
    <source>
        <dbReference type="Proteomes" id="UP000078336"/>
    </source>
</evidence>
<dbReference type="Pfam" id="PF00781">
    <property type="entry name" value="DAGK_cat"/>
    <property type="match status" value="1"/>
</dbReference>
<comment type="caution">
    <text evidence="16">The sequence shown here is derived from an EMBL/GenBank/DDBJ whole genome shotgun (WGS) entry which is preliminary data.</text>
</comment>
<evidence type="ECO:0000256" key="4">
    <source>
        <dbReference type="ARBA" id="ARBA00017575"/>
    </source>
</evidence>
<dbReference type="Pfam" id="PF19279">
    <property type="entry name" value="YegS_C"/>
    <property type="match status" value="1"/>
</dbReference>
<evidence type="ECO:0000256" key="2">
    <source>
        <dbReference type="ARBA" id="ARBA00005983"/>
    </source>
</evidence>
<keyword evidence="13" id="KW-0594">Phospholipid biosynthesis</keyword>